<feature type="chain" id="PRO_5046261772" evidence="2">
    <location>
        <begin position="32"/>
        <end position="857"/>
    </location>
</feature>
<evidence type="ECO:0000256" key="1">
    <source>
        <dbReference type="SAM" id="MobiDB-lite"/>
    </source>
</evidence>
<feature type="compositionally biased region" description="Polar residues" evidence="1">
    <location>
        <begin position="639"/>
        <end position="654"/>
    </location>
</feature>
<feature type="compositionally biased region" description="Polar residues" evidence="1">
    <location>
        <begin position="70"/>
        <end position="83"/>
    </location>
</feature>
<protein>
    <submittedName>
        <fullName evidence="3">Uncharacterized protein</fullName>
    </submittedName>
</protein>
<evidence type="ECO:0000313" key="4">
    <source>
        <dbReference type="Proteomes" id="UP001345691"/>
    </source>
</evidence>
<reference evidence="3 4" key="1">
    <citation type="submission" date="2023-08" db="EMBL/GenBank/DDBJ databases">
        <title>Black Yeasts Isolated from many extreme environments.</title>
        <authorList>
            <person name="Coleine C."/>
            <person name="Stajich J.E."/>
            <person name="Selbmann L."/>
        </authorList>
    </citation>
    <scope>NUCLEOTIDE SEQUENCE [LARGE SCALE GENOMIC DNA]</scope>
    <source>
        <strain evidence="3 4">CCFEE 6328</strain>
    </source>
</reference>
<keyword evidence="2" id="KW-0732">Signal</keyword>
<feature type="compositionally biased region" description="Basic and acidic residues" evidence="1">
    <location>
        <begin position="418"/>
        <end position="446"/>
    </location>
</feature>
<keyword evidence="4" id="KW-1185">Reference proteome</keyword>
<organism evidence="3 4">
    <name type="scientific">Exophiala sideris</name>
    <dbReference type="NCBI Taxonomy" id="1016849"/>
    <lineage>
        <taxon>Eukaryota</taxon>
        <taxon>Fungi</taxon>
        <taxon>Dikarya</taxon>
        <taxon>Ascomycota</taxon>
        <taxon>Pezizomycotina</taxon>
        <taxon>Eurotiomycetes</taxon>
        <taxon>Chaetothyriomycetidae</taxon>
        <taxon>Chaetothyriales</taxon>
        <taxon>Herpotrichiellaceae</taxon>
        <taxon>Exophiala</taxon>
    </lineage>
</organism>
<feature type="region of interest" description="Disordered" evidence="1">
    <location>
        <begin position="370"/>
        <end position="570"/>
    </location>
</feature>
<accession>A0ABR0J6H7</accession>
<feature type="region of interest" description="Disordered" evidence="1">
    <location>
        <begin position="624"/>
        <end position="809"/>
    </location>
</feature>
<feature type="compositionally biased region" description="Acidic residues" evidence="1">
    <location>
        <begin position="706"/>
        <end position="724"/>
    </location>
</feature>
<evidence type="ECO:0000256" key="2">
    <source>
        <dbReference type="SAM" id="SignalP"/>
    </source>
</evidence>
<feature type="compositionally biased region" description="Acidic residues" evidence="1">
    <location>
        <begin position="758"/>
        <end position="798"/>
    </location>
</feature>
<comment type="caution">
    <text evidence="3">The sequence shown here is derived from an EMBL/GenBank/DDBJ whole genome shotgun (WGS) entry which is preliminary data.</text>
</comment>
<dbReference type="Proteomes" id="UP001345691">
    <property type="component" value="Unassembled WGS sequence"/>
</dbReference>
<sequence length="857" mass="94656">MPSPPFFESLLILLPIVWLFIICWVLRENEAQDASDNDDVSKSSCKASHNDVADDNDTSCKSDPTPVVDTGSTMSIDQTKADTDQTYQDTIAQLHTVLREKASRLKDLEKEVAEQKALLEQKEDEINEKDKSLKERSQTISTREEKIQELASKNADLNKKLGRQTKRLADQLLDIQGLEGEVKTANSNMKKLEKAKEALEESKIPEIEDLETDLEAQQLENDQAQKNLNEAHSQVETLQKHLEDANGEIETQRRSVEQLKKEKADMEQKYNDLKAEKERELANPRKHQKESVAEQNGSQAPPDVAQTVMLEVQHLVDVPDAEAQSQLYWQRKQGAPDWETKPVENAEEKFAKILQDSKVDSIVLKNYNSLKEETELPSQEAGSERKTTQVLPDVAHAKRSEVHNNVEAGGSESGSRPDALRKEGITPDLRQKLVEQQKERRRKDLLAKNLSDIEADIMVEKSYNSSKAAPKEELSQSKEPIMEAESEPKIRQAGIDEVQTEISTLRDNVEGPSSESESQPASLPEAETWFKPQPAGPVVHNQSQPKRSGNLRTGSRFDNKRNAATKRNNRYLSRIGTETAVERAIELLGAEHDAAVAQPSTSDKDVGLKLSSDAAAEVHFKCGTSQTGTFNPGVKVNPPDNQMARSIESTTVQDGETAAVPPPTTSKYEERPADNDASNSTISILNNQTIAPGPAATAGSQNLDHEDQDQPLEAEFSVQDDTDYNDGLGSLFDSSEEDSEVEGPTTQIGGEEGRQDVGEEEGGEEEEEEDEEDDEEDDDDDSEDDDNDEDDEGDEEKGDTENLGSAGAVTIGLRLGKYVVERPSEPVILVKPGIETIAALQNGGEHQEINENACGGL</sequence>
<evidence type="ECO:0000313" key="3">
    <source>
        <dbReference type="EMBL" id="KAK5057235.1"/>
    </source>
</evidence>
<gene>
    <name evidence="3" type="ORF">LTR69_007274</name>
</gene>
<feature type="region of interest" description="Disordered" evidence="1">
    <location>
        <begin position="203"/>
        <end position="304"/>
    </location>
</feature>
<feature type="compositionally biased region" description="Polar residues" evidence="1">
    <location>
        <begin position="500"/>
        <end position="521"/>
    </location>
</feature>
<proteinExistence type="predicted"/>
<feature type="compositionally biased region" description="Polar residues" evidence="1">
    <location>
        <begin position="676"/>
        <end position="690"/>
    </location>
</feature>
<feature type="compositionally biased region" description="Basic and acidic residues" evidence="1">
    <location>
        <begin position="238"/>
        <end position="283"/>
    </location>
</feature>
<feature type="compositionally biased region" description="Polar residues" evidence="1">
    <location>
        <begin position="540"/>
        <end position="553"/>
    </location>
</feature>
<name>A0ABR0J6H7_9EURO</name>
<feature type="compositionally biased region" description="Basic and acidic residues" evidence="1">
    <location>
        <begin position="395"/>
        <end position="404"/>
    </location>
</feature>
<dbReference type="EMBL" id="JAVRRF010000016">
    <property type="protein sequence ID" value="KAK5057235.1"/>
    <property type="molecule type" value="Genomic_DNA"/>
</dbReference>
<feature type="region of interest" description="Disordered" evidence="1">
    <location>
        <begin position="33"/>
        <end position="83"/>
    </location>
</feature>
<feature type="compositionally biased region" description="Polar residues" evidence="1">
    <location>
        <begin position="218"/>
        <end position="237"/>
    </location>
</feature>
<feature type="signal peptide" evidence="2">
    <location>
        <begin position="1"/>
        <end position="31"/>
    </location>
</feature>